<evidence type="ECO:0000256" key="1">
    <source>
        <dbReference type="ARBA" id="ARBA00022679"/>
    </source>
</evidence>
<evidence type="ECO:0000256" key="2">
    <source>
        <dbReference type="ARBA" id="ARBA00023315"/>
    </source>
</evidence>
<name>A0A4P6HJZ7_9BACT</name>
<organism evidence="4 5">
    <name type="scientific">Solidesulfovibrio carbinolicus</name>
    <dbReference type="NCBI Taxonomy" id="296842"/>
    <lineage>
        <taxon>Bacteria</taxon>
        <taxon>Pseudomonadati</taxon>
        <taxon>Thermodesulfobacteriota</taxon>
        <taxon>Desulfovibrionia</taxon>
        <taxon>Desulfovibrionales</taxon>
        <taxon>Desulfovibrionaceae</taxon>
        <taxon>Solidesulfovibrio</taxon>
    </lineage>
</organism>
<dbReference type="InterPro" id="IPR050832">
    <property type="entry name" value="Bact_Acetyltransf"/>
</dbReference>
<reference evidence="4 5" key="1">
    <citation type="submission" date="2018-02" db="EMBL/GenBank/DDBJ databases">
        <title>Genome sequence of Desulfovibrio carbinolicus DSM 3852.</title>
        <authorList>
            <person name="Wilbanks E."/>
            <person name="Skennerton C.T."/>
            <person name="Orphan V.J."/>
        </authorList>
    </citation>
    <scope>NUCLEOTIDE SEQUENCE [LARGE SCALE GENOMIC DNA]</scope>
    <source>
        <strain evidence="4 5">DSM 3852</strain>
    </source>
</reference>
<dbReference type="PROSITE" id="PS51186">
    <property type="entry name" value="GNAT"/>
    <property type="match status" value="1"/>
</dbReference>
<dbReference type="KEGG" id="dcb:C3Y92_06630"/>
<accession>A0A4P6HJZ7</accession>
<dbReference type="InterPro" id="IPR000182">
    <property type="entry name" value="GNAT_dom"/>
</dbReference>
<dbReference type="GO" id="GO:0016747">
    <property type="term" value="F:acyltransferase activity, transferring groups other than amino-acyl groups"/>
    <property type="evidence" value="ECO:0007669"/>
    <property type="project" value="InterPro"/>
</dbReference>
<dbReference type="SUPFAM" id="SSF55729">
    <property type="entry name" value="Acyl-CoA N-acyltransferases (Nat)"/>
    <property type="match status" value="1"/>
</dbReference>
<dbReference type="InterPro" id="IPR016181">
    <property type="entry name" value="Acyl_CoA_acyltransferase"/>
</dbReference>
<dbReference type="Proteomes" id="UP000293296">
    <property type="component" value="Chromosome"/>
</dbReference>
<dbReference type="Gene3D" id="3.40.630.30">
    <property type="match status" value="1"/>
</dbReference>
<dbReference type="RefSeq" id="WP_129350934.1">
    <property type="nucleotide sequence ID" value="NZ_CP026538.1"/>
</dbReference>
<evidence type="ECO:0000313" key="4">
    <source>
        <dbReference type="EMBL" id="QAZ66926.1"/>
    </source>
</evidence>
<dbReference type="CDD" id="cd04301">
    <property type="entry name" value="NAT_SF"/>
    <property type="match status" value="1"/>
</dbReference>
<dbReference type="AlphaFoldDB" id="A0A4P6HJZ7"/>
<feature type="domain" description="N-acetyltransferase" evidence="3">
    <location>
        <begin position="38"/>
        <end position="183"/>
    </location>
</feature>
<sequence>MDKWKVAPSVALDGEARTHDGEDWIVREAEFQEAGAVAELVALAYGDVARRFDLHAGNCPTHPSLMTRERIERGMALGTTMLLAFDRGTLCGCVGLRQPVEGDSILERLAVAQACRRLGLGRTLVGRACSLAGRIGAGQVEIGIIAKQHELRQWYETLGFRAVRTARFESLPFEVLYLRKAVGAKAPG</sequence>
<dbReference type="Pfam" id="PF00583">
    <property type="entry name" value="Acetyltransf_1"/>
    <property type="match status" value="1"/>
</dbReference>
<gene>
    <name evidence="4" type="ORF">C3Y92_06630</name>
</gene>
<proteinExistence type="predicted"/>
<evidence type="ECO:0000313" key="5">
    <source>
        <dbReference type="Proteomes" id="UP000293296"/>
    </source>
</evidence>
<keyword evidence="5" id="KW-1185">Reference proteome</keyword>
<dbReference type="PANTHER" id="PTHR43877">
    <property type="entry name" value="AMINOALKYLPHOSPHONATE N-ACETYLTRANSFERASE-RELATED-RELATED"/>
    <property type="match status" value="1"/>
</dbReference>
<keyword evidence="1 4" id="KW-0808">Transferase</keyword>
<evidence type="ECO:0000259" key="3">
    <source>
        <dbReference type="PROSITE" id="PS51186"/>
    </source>
</evidence>
<dbReference type="EMBL" id="CP026538">
    <property type="protein sequence ID" value="QAZ66926.1"/>
    <property type="molecule type" value="Genomic_DNA"/>
</dbReference>
<dbReference type="OrthoDB" id="9813917at2"/>
<keyword evidence="2" id="KW-0012">Acyltransferase</keyword>
<protein>
    <submittedName>
        <fullName evidence="4">GNAT family N-acetyltransferase</fullName>
    </submittedName>
</protein>